<keyword evidence="2" id="KW-0288">FMN</keyword>
<proteinExistence type="predicted"/>
<dbReference type="PANTHER" id="PTHR43278">
    <property type="entry name" value="NAD(P)H-DEPENDENT FMN-CONTAINING OXIDOREDUCTASE YWQN-RELATED"/>
    <property type="match status" value="1"/>
</dbReference>
<dbReference type="Gene3D" id="3.40.50.360">
    <property type="match status" value="1"/>
</dbReference>
<reference evidence="4 5" key="1">
    <citation type="submission" date="2016-01" db="EMBL/GenBank/DDBJ databases">
        <title>The new phylogeny of the genus Mycobacterium.</title>
        <authorList>
            <person name="Tarcisio F."/>
            <person name="Conor M."/>
            <person name="Antonella G."/>
            <person name="Elisabetta G."/>
            <person name="Giulia F.S."/>
            <person name="Sara T."/>
            <person name="Anna F."/>
            <person name="Clotilde B."/>
            <person name="Roberto B."/>
            <person name="Veronica D.S."/>
            <person name="Fabio R."/>
            <person name="Monica P."/>
            <person name="Olivier J."/>
            <person name="Enrico T."/>
            <person name="Nicola S."/>
        </authorList>
    </citation>
    <scope>NUCLEOTIDE SEQUENCE [LARGE SCALE GENOMIC DNA]</scope>
    <source>
        <strain evidence="4 5">DSM 45541</strain>
    </source>
</reference>
<evidence type="ECO:0000259" key="3">
    <source>
        <dbReference type="Pfam" id="PF02525"/>
    </source>
</evidence>
<evidence type="ECO:0000313" key="5">
    <source>
        <dbReference type="Proteomes" id="UP000193622"/>
    </source>
</evidence>
<feature type="domain" description="Flavodoxin-like fold" evidence="3">
    <location>
        <begin position="1"/>
        <end position="156"/>
    </location>
</feature>
<dbReference type="AlphaFoldDB" id="A0A1X1WP33"/>
<gene>
    <name evidence="4" type="ORF">AWC12_14195</name>
</gene>
<dbReference type="PANTHER" id="PTHR43278:SF4">
    <property type="entry name" value="NAD(P)H-DEPENDENT FMN-CONTAINING OXIDOREDUCTASE YWQN-RELATED"/>
    <property type="match status" value="1"/>
</dbReference>
<evidence type="ECO:0000256" key="1">
    <source>
        <dbReference type="ARBA" id="ARBA00022630"/>
    </source>
</evidence>
<name>A0A1X1WP33_MYCIR</name>
<sequence>MKTLIISASPREDGNSHVLAHAAAEGARAAGQTVDHVFLDDYVRRMLDNCRKCRRAEDRMCSLDDRYGELLVDRMLPADGIIYAMPLYFYGMPGRLKTVFDRLFCYTANSAPQQDLVVEGIMHKKVGVLISCEESYLGATQGVIAQFQELTRYLNQDLVGVVVGNGNSRGEIVRDPSDPVSRAQKLAAMLYDTRVTDYRLNTVRSNRVWESLAAEPLAQSEMSAGQVR</sequence>
<protein>
    <submittedName>
        <fullName evidence="4">NAD(P)H dehydrogenase</fullName>
    </submittedName>
</protein>
<accession>A0A1X1WP33</accession>
<dbReference type="Proteomes" id="UP000193622">
    <property type="component" value="Unassembled WGS sequence"/>
</dbReference>
<dbReference type="RefSeq" id="WP_085174887.1">
    <property type="nucleotide sequence ID" value="NZ_LQPC01000029.1"/>
</dbReference>
<evidence type="ECO:0000313" key="4">
    <source>
        <dbReference type="EMBL" id="ORV88351.1"/>
    </source>
</evidence>
<dbReference type="Pfam" id="PF02525">
    <property type="entry name" value="Flavodoxin_2"/>
    <property type="match status" value="1"/>
</dbReference>
<comment type="caution">
    <text evidence="4">The sequence shown here is derived from an EMBL/GenBank/DDBJ whole genome shotgun (WGS) entry which is preliminary data.</text>
</comment>
<dbReference type="InterPro" id="IPR051796">
    <property type="entry name" value="ISF_SsuE-like"/>
</dbReference>
<dbReference type="InterPro" id="IPR003680">
    <property type="entry name" value="Flavodoxin_fold"/>
</dbReference>
<organism evidence="4 5">
    <name type="scientific">Mycolicibacterium iranicum</name>
    <name type="common">Mycobacterium iranicum</name>
    <dbReference type="NCBI Taxonomy" id="912594"/>
    <lineage>
        <taxon>Bacteria</taxon>
        <taxon>Bacillati</taxon>
        <taxon>Actinomycetota</taxon>
        <taxon>Actinomycetes</taxon>
        <taxon>Mycobacteriales</taxon>
        <taxon>Mycobacteriaceae</taxon>
        <taxon>Mycolicibacterium</taxon>
    </lineage>
</organism>
<keyword evidence="1" id="KW-0285">Flavoprotein</keyword>
<dbReference type="EMBL" id="LQPC01000029">
    <property type="protein sequence ID" value="ORV88351.1"/>
    <property type="molecule type" value="Genomic_DNA"/>
</dbReference>
<dbReference type="SUPFAM" id="SSF52218">
    <property type="entry name" value="Flavoproteins"/>
    <property type="match status" value="1"/>
</dbReference>
<evidence type="ECO:0000256" key="2">
    <source>
        <dbReference type="ARBA" id="ARBA00022643"/>
    </source>
</evidence>
<dbReference type="InterPro" id="IPR029039">
    <property type="entry name" value="Flavoprotein-like_sf"/>
</dbReference>